<dbReference type="Proteomes" id="UP000318288">
    <property type="component" value="Unassembled WGS sequence"/>
</dbReference>
<proteinExistence type="inferred from homology"/>
<gene>
    <name evidence="3" type="primary">wbpI</name>
    <name evidence="3" type="ORF">Poly51_32250</name>
</gene>
<feature type="domain" description="UDP-N-acetylglucosamine 2-epimerase" evidence="2">
    <location>
        <begin position="24"/>
        <end position="366"/>
    </location>
</feature>
<dbReference type="Pfam" id="PF02350">
    <property type="entry name" value="Epimerase_2"/>
    <property type="match status" value="1"/>
</dbReference>
<dbReference type="NCBIfam" id="TIGR00236">
    <property type="entry name" value="wecB"/>
    <property type="match status" value="1"/>
</dbReference>
<organism evidence="3 4">
    <name type="scientific">Rubripirellula tenax</name>
    <dbReference type="NCBI Taxonomy" id="2528015"/>
    <lineage>
        <taxon>Bacteria</taxon>
        <taxon>Pseudomonadati</taxon>
        <taxon>Planctomycetota</taxon>
        <taxon>Planctomycetia</taxon>
        <taxon>Pirellulales</taxon>
        <taxon>Pirellulaceae</taxon>
        <taxon>Rubripirellula</taxon>
    </lineage>
</organism>
<dbReference type="EMBL" id="SJPW01000004">
    <property type="protein sequence ID" value="TWU54506.1"/>
    <property type="molecule type" value="Genomic_DNA"/>
</dbReference>
<keyword evidence="1 3" id="KW-0413">Isomerase</keyword>
<name>A0A5C6F381_9BACT</name>
<dbReference type="AlphaFoldDB" id="A0A5C6F381"/>
<dbReference type="EC" id="5.1.3.23" evidence="3"/>
<comment type="caution">
    <text evidence="3">The sequence shown here is derived from an EMBL/GenBank/DDBJ whole genome shotgun (WGS) entry which is preliminary data.</text>
</comment>
<dbReference type="InterPro" id="IPR029767">
    <property type="entry name" value="WecB-like"/>
</dbReference>
<comment type="similarity">
    <text evidence="1">Belongs to the UDP-N-acetylglucosamine 2-epimerase family.</text>
</comment>
<sequence>MPKRFAIVAGARPNFMKIAPILRQLDARESLVTTLIHTGQHYDRNLSDVFFDDLGIRRPDLSLNVGSGSHARQTADVMVAIEDVLVEAAKRNEPYDRLVVVGDVNSTMAAAIAATKVHVPVAHVEAGLRSFDRSMPEEINRMVTDSISDLLLCSEPAGVENLIREGHPQSRVHLVGNVMIDTLLVHLEKAKSQNTLSRLGLSPQNYGVVTLHRPSNVDDPKMLHELLEVLAGISNQLPLVFPVHPRTRARITEFGFESMLASNAQLRLLDPMGYLEFLCLTSQAKVIVTDSGGLQEESTALDVPCLTMRENTERPVTCDEGSGTLIGQSASKLRQQLESVLAGTYKVGKCPTLWDGNAAVRIADALVGSVCKS</sequence>
<reference evidence="3 4" key="1">
    <citation type="submission" date="2019-02" db="EMBL/GenBank/DDBJ databases">
        <title>Deep-cultivation of Planctomycetes and their phenomic and genomic characterization uncovers novel biology.</title>
        <authorList>
            <person name="Wiegand S."/>
            <person name="Jogler M."/>
            <person name="Boedeker C."/>
            <person name="Pinto D."/>
            <person name="Vollmers J."/>
            <person name="Rivas-Marin E."/>
            <person name="Kohn T."/>
            <person name="Peeters S.H."/>
            <person name="Heuer A."/>
            <person name="Rast P."/>
            <person name="Oberbeckmann S."/>
            <person name="Bunk B."/>
            <person name="Jeske O."/>
            <person name="Meyerdierks A."/>
            <person name="Storesund J.E."/>
            <person name="Kallscheuer N."/>
            <person name="Luecker S."/>
            <person name="Lage O.M."/>
            <person name="Pohl T."/>
            <person name="Merkel B.J."/>
            <person name="Hornburger P."/>
            <person name="Mueller R.-W."/>
            <person name="Bruemmer F."/>
            <person name="Labrenz M."/>
            <person name="Spormann A.M."/>
            <person name="Op Den Camp H."/>
            <person name="Overmann J."/>
            <person name="Amann R."/>
            <person name="Jetten M.S.M."/>
            <person name="Mascher T."/>
            <person name="Medema M.H."/>
            <person name="Devos D.P."/>
            <person name="Kaster A.-K."/>
            <person name="Ovreas L."/>
            <person name="Rohde M."/>
            <person name="Galperin M.Y."/>
            <person name="Jogler C."/>
        </authorList>
    </citation>
    <scope>NUCLEOTIDE SEQUENCE [LARGE SCALE GENOMIC DNA]</scope>
    <source>
        <strain evidence="3 4">Poly51</strain>
    </source>
</reference>
<evidence type="ECO:0000313" key="4">
    <source>
        <dbReference type="Proteomes" id="UP000318288"/>
    </source>
</evidence>
<dbReference type="CDD" id="cd03786">
    <property type="entry name" value="GTB_UDP-GlcNAc_2-Epimerase"/>
    <property type="match status" value="1"/>
</dbReference>
<dbReference type="Gene3D" id="3.40.50.2000">
    <property type="entry name" value="Glycogen Phosphorylase B"/>
    <property type="match status" value="2"/>
</dbReference>
<dbReference type="PANTHER" id="PTHR43174">
    <property type="entry name" value="UDP-N-ACETYLGLUCOSAMINE 2-EPIMERASE"/>
    <property type="match status" value="1"/>
</dbReference>
<evidence type="ECO:0000256" key="1">
    <source>
        <dbReference type="RuleBase" id="RU003513"/>
    </source>
</evidence>
<dbReference type="GO" id="GO:0016853">
    <property type="term" value="F:isomerase activity"/>
    <property type="evidence" value="ECO:0007669"/>
    <property type="project" value="UniProtKB-KW"/>
</dbReference>
<evidence type="ECO:0000259" key="2">
    <source>
        <dbReference type="Pfam" id="PF02350"/>
    </source>
</evidence>
<dbReference type="RefSeq" id="WP_246114533.1">
    <property type="nucleotide sequence ID" value="NZ_SJPW01000004.1"/>
</dbReference>
<dbReference type="PANTHER" id="PTHR43174:SF1">
    <property type="entry name" value="UDP-N-ACETYLGLUCOSAMINE 2-EPIMERASE"/>
    <property type="match status" value="1"/>
</dbReference>
<dbReference type="InterPro" id="IPR003331">
    <property type="entry name" value="UDP_GlcNAc_Epimerase_2_dom"/>
</dbReference>
<protein>
    <submittedName>
        <fullName evidence="3">UDP-2,3-diacetamido-2,3-dideoxy-D-glucuronate 2-epimerase</fullName>
        <ecNumber evidence="3">5.1.3.23</ecNumber>
    </submittedName>
</protein>
<dbReference type="SUPFAM" id="SSF53756">
    <property type="entry name" value="UDP-Glycosyltransferase/glycogen phosphorylase"/>
    <property type="match status" value="1"/>
</dbReference>
<evidence type="ECO:0000313" key="3">
    <source>
        <dbReference type="EMBL" id="TWU54506.1"/>
    </source>
</evidence>
<accession>A0A5C6F381</accession>
<keyword evidence="4" id="KW-1185">Reference proteome</keyword>